<dbReference type="RefSeq" id="WP_370561763.1">
    <property type="nucleotide sequence ID" value="NZ_JBFWIB010000001.1"/>
</dbReference>
<reference evidence="2 3" key="1">
    <citation type="submission" date="2024-07" db="EMBL/GenBank/DDBJ databases">
        <title>Luteimonas salilacus sp. nov., isolated from the shore soil of Salt Lake in Tibet of China.</title>
        <authorList>
            <person name="Zhang X."/>
            <person name="Li A."/>
        </authorList>
    </citation>
    <scope>NUCLEOTIDE SEQUENCE [LARGE SCALE GENOMIC DNA]</scope>
    <source>
        <strain evidence="2 3">B3-2-R+30</strain>
    </source>
</reference>
<dbReference type="SUPFAM" id="SSF48695">
    <property type="entry name" value="Multiheme cytochromes"/>
    <property type="match status" value="1"/>
</dbReference>
<feature type="signal peptide" evidence="1">
    <location>
        <begin position="1"/>
        <end position="22"/>
    </location>
</feature>
<name>A0ABV4HSH7_9GAMM</name>
<feature type="chain" id="PRO_5045690102" description="Isoquinoline 1-oxidoreductase subunit" evidence="1">
    <location>
        <begin position="23"/>
        <end position="189"/>
    </location>
</feature>
<evidence type="ECO:0000313" key="3">
    <source>
        <dbReference type="Proteomes" id="UP001566331"/>
    </source>
</evidence>
<dbReference type="Proteomes" id="UP001566331">
    <property type="component" value="Unassembled WGS sequence"/>
</dbReference>
<accession>A0ABV4HSH7</accession>
<gene>
    <name evidence="2" type="ORF">AB6713_13905</name>
</gene>
<dbReference type="InterPro" id="IPR036280">
    <property type="entry name" value="Multihaem_cyt_sf"/>
</dbReference>
<organism evidence="2 3">
    <name type="scientific">Luteimonas salinilitoris</name>
    <dbReference type="NCBI Taxonomy" id="3237697"/>
    <lineage>
        <taxon>Bacteria</taxon>
        <taxon>Pseudomonadati</taxon>
        <taxon>Pseudomonadota</taxon>
        <taxon>Gammaproteobacteria</taxon>
        <taxon>Lysobacterales</taxon>
        <taxon>Lysobacteraceae</taxon>
        <taxon>Luteimonas</taxon>
    </lineage>
</organism>
<evidence type="ECO:0000256" key="1">
    <source>
        <dbReference type="SAM" id="SignalP"/>
    </source>
</evidence>
<evidence type="ECO:0008006" key="4">
    <source>
        <dbReference type="Google" id="ProtNLM"/>
    </source>
</evidence>
<comment type="caution">
    <text evidence="2">The sequence shown here is derived from an EMBL/GenBank/DDBJ whole genome shotgun (WGS) entry which is preliminary data.</text>
</comment>
<evidence type="ECO:0000313" key="2">
    <source>
        <dbReference type="EMBL" id="MEZ0475695.1"/>
    </source>
</evidence>
<dbReference type="PROSITE" id="PS51257">
    <property type="entry name" value="PROKAR_LIPOPROTEIN"/>
    <property type="match status" value="1"/>
</dbReference>
<sequence>MRILIHCLAVLALAACAPRVSPEQEAAAVEAFATVEQVFQHPRCSNCHIPGDQPLQFDSQTPHAMQVVRGPEGKGAPGLPCATCHGEVNAPDSYGPHAPPGAPHWQLPPPEQKMVWIGASPAELCALLKDRSRNGDRDLDAMLEHVAEDALVLWGWEPGGERTPVPVPHAEFVAAFTTWADAGGPCPAS</sequence>
<proteinExistence type="predicted"/>
<dbReference type="EMBL" id="JBFWIC010000020">
    <property type="protein sequence ID" value="MEZ0475695.1"/>
    <property type="molecule type" value="Genomic_DNA"/>
</dbReference>
<protein>
    <recommendedName>
        <fullName evidence="4">Isoquinoline 1-oxidoreductase subunit</fullName>
    </recommendedName>
</protein>
<keyword evidence="1" id="KW-0732">Signal</keyword>
<keyword evidence="3" id="KW-1185">Reference proteome</keyword>